<keyword evidence="4 6" id="KW-1133">Transmembrane helix</keyword>
<evidence type="ECO:0000256" key="3">
    <source>
        <dbReference type="ARBA" id="ARBA00022692"/>
    </source>
</evidence>
<feature type="transmembrane region" description="Helical" evidence="6">
    <location>
        <begin position="80"/>
        <end position="99"/>
    </location>
</feature>
<evidence type="ECO:0000256" key="2">
    <source>
        <dbReference type="ARBA" id="ARBA00006945"/>
    </source>
</evidence>
<comment type="similarity">
    <text evidence="2">Belongs to the SURF4 family.</text>
</comment>
<accession>A0A3P7NPU9</accession>
<dbReference type="Proteomes" id="UP000281553">
    <property type="component" value="Unassembled WGS sequence"/>
</dbReference>
<gene>
    <name evidence="7" type="ORF">DILT_LOCUS18906</name>
</gene>
<feature type="transmembrane region" description="Helical" evidence="6">
    <location>
        <begin position="49"/>
        <end position="68"/>
    </location>
</feature>
<dbReference type="OrthoDB" id="3940461at2759"/>
<keyword evidence="5 6" id="KW-0472">Membrane</keyword>
<proteinExistence type="inferred from homology"/>
<evidence type="ECO:0000256" key="5">
    <source>
        <dbReference type="ARBA" id="ARBA00023136"/>
    </source>
</evidence>
<keyword evidence="3 6" id="KW-0812">Transmembrane</keyword>
<organism evidence="7 8">
    <name type="scientific">Dibothriocephalus latus</name>
    <name type="common">Fish tapeworm</name>
    <name type="synonym">Diphyllobothrium latum</name>
    <dbReference type="NCBI Taxonomy" id="60516"/>
    <lineage>
        <taxon>Eukaryota</taxon>
        <taxon>Metazoa</taxon>
        <taxon>Spiralia</taxon>
        <taxon>Lophotrochozoa</taxon>
        <taxon>Platyhelminthes</taxon>
        <taxon>Cestoda</taxon>
        <taxon>Eucestoda</taxon>
        <taxon>Diphyllobothriidea</taxon>
        <taxon>Diphyllobothriidae</taxon>
        <taxon>Dibothriocephalus</taxon>
    </lineage>
</organism>
<name>A0A3P7NPU9_DIBLA</name>
<evidence type="ECO:0000256" key="6">
    <source>
        <dbReference type="SAM" id="Phobius"/>
    </source>
</evidence>
<evidence type="ECO:0000313" key="7">
    <source>
        <dbReference type="EMBL" id="VDN42780.1"/>
    </source>
</evidence>
<dbReference type="EMBL" id="UYRU01105671">
    <property type="protein sequence ID" value="VDN42780.1"/>
    <property type="molecule type" value="Genomic_DNA"/>
</dbReference>
<comment type="subcellular location">
    <subcellularLocation>
        <location evidence="1">Membrane</location>
        <topology evidence="1">Multi-pass membrane protein</topology>
    </subcellularLocation>
</comment>
<sequence>MSVSVALLYKASSTELDKFLSVLLPRASLVFFNSAVLVPVLIGLYTRCFAILMGAVMWIGFYVNHFSLLKLDHFLDKDYVWFKFAQTTSITGGLLMLALQGPGSYSVDAARKKEN</sequence>
<keyword evidence="8" id="KW-1185">Reference proteome</keyword>
<dbReference type="Pfam" id="PF02077">
    <property type="entry name" value="SURF4"/>
    <property type="match status" value="1"/>
</dbReference>
<evidence type="ECO:0000256" key="1">
    <source>
        <dbReference type="ARBA" id="ARBA00004141"/>
    </source>
</evidence>
<dbReference type="InterPro" id="IPR002995">
    <property type="entry name" value="Surf4"/>
</dbReference>
<reference evidence="7 8" key="1">
    <citation type="submission" date="2018-11" db="EMBL/GenBank/DDBJ databases">
        <authorList>
            <consortium name="Pathogen Informatics"/>
        </authorList>
    </citation>
    <scope>NUCLEOTIDE SEQUENCE [LARGE SCALE GENOMIC DNA]</scope>
</reference>
<feature type="transmembrane region" description="Helical" evidence="6">
    <location>
        <begin position="23"/>
        <end position="42"/>
    </location>
</feature>
<evidence type="ECO:0000313" key="8">
    <source>
        <dbReference type="Proteomes" id="UP000281553"/>
    </source>
</evidence>
<protein>
    <submittedName>
        <fullName evidence="7">Uncharacterized protein</fullName>
    </submittedName>
</protein>
<dbReference type="GO" id="GO:0016020">
    <property type="term" value="C:membrane"/>
    <property type="evidence" value="ECO:0007669"/>
    <property type="project" value="UniProtKB-SubCell"/>
</dbReference>
<evidence type="ECO:0000256" key="4">
    <source>
        <dbReference type="ARBA" id="ARBA00022989"/>
    </source>
</evidence>
<dbReference type="AlphaFoldDB" id="A0A3P7NPU9"/>